<proteinExistence type="predicted"/>
<dbReference type="STRING" id="1077974.GOEFS_022_00450"/>
<name>H0QWR3_9ACTN</name>
<keyword evidence="2" id="KW-1133">Transmembrane helix</keyword>
<dbReference type="EMBL" id="BAEH01000022">
    <property type="protein sequence ID" value="GAB17264.1"/>
    <property type="molecule type" value="Genomic_DNA"/>
</dbReference>
<feature type="transmembrane region" description="Helical" evidence="2">
    <location>
        <begin position="111"/>
        <end position="131"/>
    </location>
</feature>
<keyword evidence="4" id="KW-1185">Reference proteome</keyword>
<evidence type="ECO:0000313" key="3">
    <source>
        <dbReference type="EMBL" id="GAB17264.1"/>
    </source>
</evidence>
<feature type="region of interest" description="Disordered" evidence="1">
    <location>
        <begin position="1"/>
        <end position="26"/>
    </location>
</feature>
<evidence type="ECO:0008006" key="5">
    <source>
        <dbReference type="Google" id="ProtNLM"/>
    </source>
</evidence>
<evidence type="ECO:0000256" key="1">
    <source>
        <dbReference type="SAM" id="MobiDB-lite"/>
    </source>
</evidence>
<dbReference type="OrthoDB" id="4566632at2"/>
<evidence type="ECO:0000256" key="2">
    <source>
        <dbReference type="SAM" id="Phobius"/>
    </source>
</evidence>
<dbReference type="Proteomes" id="UP000035034">
    <property type="component" value="Unassembled WGS sequence"/>
</dbReference>
<feature type="compositionally biased region" description="Pro residues" evidence="1">
    <location>
        <begin position="16"/>
        <end position="25"/>
    </location>
</feature>
<reference evidence="3 4" key="1">
    <citation type="submission" date="2011-12" db="EMBL/GenBank/DDBJ databases">
        <title>Whole genome shotgun sequence of Gordonia effusa NBRC 100432.</title>
        <authorList>
            <person name="Yoshida I."/>
            <person name="Takarada H."/>
            <person name="Hosoyama A."/>
            <person name="Tsuchikane K."/>
            <person name="Katsumata H."/>
            <person name="Yamazaki S."/>
            <person name="Fujita N."/>
        </authorList>
    </citation>
    <scope>NUCLEOTIDE SEQUENCE [LARGE SCALE GENOMIC DNA]</scope>
    <source>
        <strain evidence="3 4">NBRC 100432</strain>
    </source>
</reference>
<sequence>MAMTPPARGRTEPGSISPPEPPYPPELLADLHADVLPPDVATHIRARIADDPVARETLASLDRTQLLLRELPVVEHEVRPAVRAATDRTLATVAADVADRNHRVAGPHRRISLVATAASVLVVAALALSIWQITRPDAATPPDVGSDITLSSNETIASLALLGRVSGAPFADTRALRRCTAANGVPESTAIVGYGPVQVRQRTAVMILLATGIAGRFDVLLVGAGCDTGTPTTIARSTIGA</sequence>
<accession>H0QWR3</accession>
<keyword evidence="2" id="KW-0812">Transmembrane</keyword>
<dbReference type="AlphaFoldDB" id="H0QWR3"/>
<comment type="caution">
    <text evidence="3">The sequence shown here is derived from an EMBL/GenBank/DDBJ whole genome shotgun (WGS) entry which is preliminary data.</text>
</comment>
<protein>
    <recommendedName>
        <fullName evidence="5">Anti-sigma-M factor RsmA</fullName>
    </recommendedName>
</protein>
<evidence type="ECO:0000313" key="4">
    <source>
        <dbReference type="Proteomes" id="UP000035034"/>
    </source>
</evidence>
<organism evidence="3 4">
    <name type="scientific">Gordonia effusa NBRC 100432</name>
    <dbReference type="NCBI Taxonomy" id="1077974"/>
    <lineage>
        <taxon>Bacteria</taxon>
        <taxon>Bacillati</taxon>
        <taxon>Actinomycetota</taxon>
        <taxon>Actinomycetes</taxon>
        <taxon>Mycobacteriales</taxon>
        <taxon>Gordoniaceae</taxon>
        <taxon>Gordonia</taxon>
    </lineage>
</organism>
<keyword evidence="2" id="KW-0472">Membrane</keyword>
<gene>
    <name evidence="3" type="ORF">GOEFS_022_00450</name>
</gene>
<dbReference type="eggNOG" id="ENOG503381C">
    <property type="taxonomic scope" value="Bacteria"/>
</dbReference>